<dbReference type="Proteomes" id="UP001239909">
    <property type="component" value="Unassembled WGS sequence"/>
</dbReference>
<protein>
    <recommendedName>
        <fullName evidence="1">Formyl transferase N-terminal domain-containing protein</fullName>
    </recommendedName>
</protein>
<name>A0ABQ6LR66_9RHOB</name>
<organism evidence="2 3">
    <name type="scientific">Paralimibaculum aggregatum</name>
    <dbReference type="NCBI Taxonomy" id="3036245"/>
    <lineage>
        <taxon>Bacteria</taxon>
        <taxon>Pseudomonadati</taxon>
        <taxon>Pseudomonadota</taxon>
        <taxon>Alphaproteobacteria</taxon>
        <taxon>Rhodobacterales</taxon>
        <taxon>Paracoccaceae</taxon>
        <taxon>Paralimibaculum</taxon>
    </lineage>
</organism>
<feature type="domain" description="Formyl transferase N-terminal" evidence="1">
    <location>
        <begin position="166"/>
        <end position="248"/>
    </location>
</feature>
<dbReference type="RefSeq" id="WP_285673922.1">
    <property type="nucleotide sequence ID" value="NZ_BSYI01000043.1"/>
</dbReference>
<dbReference type="InterPro" id="IPR002376">
    <property type="entry name" value="Formyl_transf_N"/>
</dbReference>
<accession>A0ABQ6LR66</accession>
<evidence type="ECO:0000313" key="2">
    <source>
        <dbReference type="EMBL" id="GMG84802.1"/>
    </source>
</evidence>
<dbReference type="InterPro" id="IPR036477">
    <property type="entry name" value="Formyl_transf_N_sf"/>
</dbReference>
<dbReference type="Pfam" id="PF00551">
    <property type="entry name" value="Formyl_trans_N"/>
    <property type="match status" value="1"/>
</dbReference>
<gene>
    <name evidence="2" type="ORF">LNKW23_40180</name>
</gene>
<evidence type="ECO:0000259" key="1">
    <source>
        <dbReference type="Pfam" id="PF00551"/>
    </source>
</evidence>
<proteinExistence type="predicted"/>
<dbReference type="Gene3D" id="3.40.50.170">
    <property type="entry name" value="Formyl transferase, N-terminal domain"/>
    <property type="match status" value="1"/>
</dbReference>
<sequence>MMTDADADAGPAGFGEGVPIGRAGDPAVMPAELRRRLAAVDPGARVVALAGARWGGLVLPGRPLAPHRPRPAGDALRVLAMTSWEFAPVLLRALLDRDGRAAVPVQLVGLATDDAVNPAARIGAAKRIWRHFDPPSRLRTQLATMAIALRAGVPAYTGELKCRGFRRLLDRWAPDLILCCCLGQRLDGPILSRPRLGAVNLHPSDLANGHGAGFDPHGDVLARGADSNVWTAHRMTETIDDGPVLRVSAPIPVRGAGGQVPRAKSAFYRMMHPALPGLADAVLADLAPARMPA</sequence>
<dbReference type="EMBL" id="BSYI01000043">
    <property type="protein sequence ID" value="GMG84802.1"/>
    <property type="molecule type" value="Genomic_DNA"/>
</dbReference>
<evidence type="ECO:0000313" key="3">
    <source>
        <dbReference type="Proteomes" id="UP001239909"/>
    </source>
</evidence>
<reference evidence="2 3" key="1">
    <citation type="submission" date="2023-04" db="EMBL/GenBank/DDBJ databases">
        <title>Marinoamorphus aggregata gen. nov., sp. Nov., isolate from tissue of brittle star Ophioplocus japonicus.</title>
        <authorList>
            <person name="Kawano K."/>
            <person name="Sawayama S."/>
            <person name="Nakagawa S."/>
        </authorList>
    </citation>
    <scope>NUCLEOTIDE SEQUENCE [LARGE SCALE GENOMIC DNA]</scope>
    <source>
        <strain evidence="2 3">NKW23</strain>
    </source>
</reference>
<dbReference type="SUPFAM" id="SSF53328">
    <property type="entry name" value="Formyltransferase"/>
    <property type="match status" value="1"/>
</dbReference>
<comment type="caution">
    <text evidence="2">The sequence shown here is derived from an EMBL/GenBank/DDBJ whole genome shotgun (WGS) entry which is preliminary data.</text>
</comment>
<keyword evidence="3" id="KW-1185">Reference proteome</keyword>